<evidence type="ECO:0000256" key="1">
    <source>
        <dbReference type="ARBA" id="ARBA00004442"/>
    </source>
</evidence>
<evidence type="ECO:0000259" key="7">
    <source>
        <dbReference type="Pfam" id="PF14322"/>
    </source>
</evidence>
<name>A0A4V3F8C0_9FLAO</name>
<sequence>MINKIKTIAVIVLAIVLNSCDKDLDLAPLDQLSPATFWKSGDDWRSWANNYYGNLGSHASGTLDLNSDFSMGQGSNGVSSGNILLSQSDGAWNGSYEAIRSMNIAIAQYDLVSPEIQDEAERYVAEIRFFRAWTYFGLLKRFGGVPLVDKPLDIDSEELFAPRSTRGEVADFIIADLDWAISRLPGHNEIGDSELGRISADAAQAFKSRVGLFEGTWQKYHGGGDSGRFLDAAINGANAVINGGNFGIYDDMGADSYYFLFLDEGQGSSETILARRYDAGLNQTHNTSRWVDTQHAAPTKNLADLYVCTDGLPIEDSPLFQGKATLSSEFENRDLRMLGTIMKPGTIRNVDGNDVEQRPVIGTGNGLTPTGYQSRKFLANGANATSGQQTYDWMAIRYAEVLLNLAEALYEKDGSISDADLNRSINHLRARAGVADLTNAFVTINSLDMLEEIRRERNVELAYEGFRYDDLRRWKTAQDVLPMALRGVQFDGTEFETEYPDVVVNTDGDGFIVVDPAATRSFVDPKNYLFSIPTDEIQLNDNLEQNPGW</sequence>
<dbReference type="Gene3D" id="1.25.40.390">
    <property type="match status" value="1"/>
</dbReference>
<evidence type="ECO:0000313" key="8">
    <source>
        <dbReference type="EMBL" id="TDU39806.1"/>
    </source>
</evidence>
<feature type="domain" description="RagB/SusD" evidence="6">
    <location>
        <begin position="270"/>
        <end position="549"/>
    </location>
</feature>
<dbReference type="AlphaFoldDB" id="A0A4V3F8C0"/>
<dbReference type="Pfam" id="PF14322">
    <property type="entry name" value="SusD-like_3"/>
    <property type="match status" value="1"/>
</dbReference>
<comment type="caution">
    <text evidence="8">The sequence shown here is derived from an EMBL/GenBank/DDBJ whole genome shotgun (WGS) entry which is preliminary data.</text>
</comment>
<keyword evidence="3" id="KW-0732">Signal</keyword>
<dbReference type="InterPro" id="IPR033985">
    <property type="entry name" value="SusD-like_N"/>
</dbReference>
<dbReference type="GO" id="GO:0009279">
    <property type="term" value="C:cell outer membrane"/>
    <property type="evidence" value="ECO:0007669"/>
    <property type="project" value="UniProtKB-SubCell"/>
</dbReference>
<dbReference type="InterPro" id="IPR011990">
    <property type="entry name" value="TPR-like_helical_dom_sf"/>
</dbReference>
<dbReference type="Pfam" id="PF07980">
    <property type="entry name" value="SusD_RagB"/>
    <property type="match status" value="1"/>
</dbReference>
<organism evidence="8 9">
    <name type="scientific">Gelidibacter sediminis</name>
    <dbReference type="NCBI Taxonomy" id="1608710"/>
    <lineage>
        <taxon>Bacteria</taxon>
        <taxon>Pseudomonadati</taxon>
        <taxon>Bacteroidota</taxon>
        <taxon>Flavobacteriia</taxon>
        <taxon>Flavobacteriales</taxon>
        <taxon>Flavobacteriaceae</taxon>
        <taxon>Gelidibacter</taxon>
    </lineage>
</organism>
<dbReference type="Proteomes" id="UP000294689">
    <property type="component" value="Unassembled WGS sequence"/>
</dbReference>
<evidence type="ECO:0000259" key="6">
    <source>
        <dbReference type="Pfam" id="PF07980"/>
    </source>
</evidence>
<keyword evidence="5" id="KW-0998">Cell outer membrane</keyword>
<evidence type="ECO:0000256" key="3">
    <source>
        <dbReference type="ARBA" id="ARBA00022729"/>
    </source>
</evidence>
<keyword evidence="4" id="KW-0472">Membrane</keyword>
<proteinExistence type="inferred from homology"/>
<accession>A0A4V3F8C0</accession>
<evidence type="ECO:0000256" key="4">
    <source>
        <dbReference type="ARBA" id="ARBA00023136"/>
    </source>
</evidence>
<dbReference type="RefSeq" id="WP_166643282.1">
    <property type="nucleotide sequence ID" value="NZ_SOBW01000008.1"/>
</dbReference>
<evidence type="ECO:0000256" key="5">
    <source>
        <dbReference type="ARBA" id="ARBA00023237"/>
    </source>
</evidence>
<reference evidence="8 9" key="1">
    <citation type="submission" date="2019-03" db="EMBL/GenBank/DDBJ databases">
        <title>Genomic Encyclopedia of Archaeal and Bacterial Type Strains, Phase II (KMG-II): from individual species to whole genera.</title>
        <authorList>
            <person name="Goeker M."/>
        </authorList>
    </citation>
    <scope>NUCLEOTIDE SEQUENCE [LARGE SCALE GENOMIC DNA]</scope>
    <source>
        <strain evidence="8 9">DSM 28135</strain>
    </source>
</reference>
<comment type="subcellular location">
    <subcellularLocation>
        <location evidence="1">Cell outer membrane</location>
    </subcellularLocation>
</comment>
<dbReference type="EMBL" id="SOBW01000008">
    <property type="protein sequence ID" value="TDU39806.1"/>
    <property type="molecule type" value="Genomic_DNA"/>
</dbReference>
<feature type="domain" description="SusD-like N-terminal" evidence="7">
    <location>
        <begin position="88"/>
        <end position="212"/>
    </location>
</feature>
<keyword evidence="9" id="KW-1185">Reference proteome</keyword>
<evidence type="ECO:0000256" key="2">
    <source>
        <dbReference type="ARBA" id="ARBA00006275"/>
    </source>
</evidence>
<comment type="similarity">
    <text evidence="2">Belongs to the SusD family.</text>
</comment>
<evidence type="ECO:0000313" key="9">
    <source>
        <dbReference type="Proteomes" id="UP000294689"/>
    </source>
</evidence>
<dbReference type="SUPFAM" id="SSF48452">
    <property type="entry name" value="TPR-like"/>
    <property type="match status" value="1"/>
</dbReference>
<dbReference type="InterPro" id="IPR012944">
    <property type="entry name" value="SusD_RagB_dom"/>
</dbReference>
<protein>
    <submittedName>
        <fullName evidence="8">Putative outer membrane starch-binding protein</fullName>
    </submittedName>
</protein>
<gene>
    <name evidence="8" type="ORF">BXY82_1837</name>
</gene>